<dbReference type="InterPro" id="IPR006260">
    <property type="entry name" value="TonB/TolA_C"/>
</dbReference>
<reference evidence="12 14" key="2">
    <citation type="submission" date="2023-10" db="EMBL/GenBank/DDBJ databases">
        <title>To unveil natural product biosynthetic capacity in Pseudoalteromonas.</title>
        <authorList>
            <person name="Wang J."/>
        </authorList>
    </citation>
    <scope>NUCLEOTIDE SEQUENCE [LARGE SCALE GENOMIC DNA]</scope>
    <source>
        <strain evidence="12 14">DSM 15914</strain>
    </source>
</reference>
<evidence type="ECO:0000313" key="14">
    <source>
        <dbReference type="Proteomes" id="UP001304419"/>
    </source>
</evidence>
<protein>
    <submittedName>
        <fullName evidence="11">Energy transducer TonB</fullName>
    </submittedName>
</protein>
<evidence type="ECO:0000256" key="1">
    <source>
        <dbReference type="ARBA" id="ARBA00004383"/>
    </source>
</evidence>
<keyword evidence="4" id="KW-1003">Cell membrane</keyword>
<keyword evidence="7" id="KW-0653">Protein transport</keyword>
<dbReference type="Pfam" id="PF03544">
    <property type="entry name" value="TonB_C"/>
    <property type="match status" value="1"/>
</dbReference>
<dbReference type="PANTHER" id="PTHR33446">
    <property type="entry name" value="PROTEIN TONB-RELATED"/>
    <property type="match status" value="1"/>
</dbReference>
<evidence type="ECO:0000256" key="4">
    <source>
        <dbReference type="ARBA" id="ARBA00022475"/>
    </source>
</evidence>
<sequence>MENFIKSTLMTSVLFASLTTDAFAQSEPNLHLSTIVNASAVERVAPQYPRNVALVGGEGWVTLSYIINEDGSVASPIVEDSSGQKGFERAALRAIKRWQYSPATKDGKPIKQCKNSVMFSFNMSDAEEGASRGFVRSYRNINNLLDESKLEEAKEHIDKLAKKGRWNRYEEAFFNLVKARYFQLTAEPRQELEAHKGIIWHGKDIVKPELYSNALINAIKLQTQLQEYKGALKNHKKLMELDGQDTYKSAVQPVIDEIVALIADKSKMLVIAAEIKNDDVWTHALVRPNFAITEVSGALHTLEVRCDNQFSQFKFAENMQWNIPKSWGECNVLVFGEPNSSFKLIEVQS</sequence>
<keyword evidence="5" id="KW-0997">Cell inner membrane</keyword>
<reference evidence="11" key="1">
    <citation type="submission" date="2019-10" db="EMBL/GenBank/DDBJ databases">
        <authorList>
            <person name="Paulsen S."/>
        </authorList>
    </citation>
    <scope>NUCLEOTIDE SEQUENCE</scope>
    <source>
        <strain evidence="11">LMG 19692</strain>
    </source>
</reference>
<dbReference type="Proteomes" id="UP001304419">
    <property type="component" value="Chromosome 1"/>
</dbReference>
<proteinExistence type="inferred from homology"/>
<dbReference type="InterPro" id="IPR037682">
    <property type="entry name" value="TonB_C"/>
</dbReference>
<dbReference type="RefSeq" id="WP_039495965.1">
    <property type="nucleotide sequence ID" value="NZ_CBCSDF010000006.1"/>
</dbReference>
<keyword evidence="14" id="KW-1185">Reference proteome</keyword>
<dbReference type="Gene3D" id="3.30.1150.10">
    <property type="match status" value="1"/>
</dbReference>
<dbReference type="PANTHER" id="PTHR33446:SF14">
    <property type="entry name" value="PROTEIN TONB"/>
    <property type="match status" value="1"/>
</dbReference>
<dbReference type="InterPro" id="IPR051045">
    <property type="entry name" value="TonB-dependent_transducer"/>
</dbReference>
<dbReference type="GO" id="GO:0055085">
    <property type="term" value="P:transmembrane transport"/>
    <property type="evidence" value="ECO:0007669"/>
    <property type="project" value="InterPro"/>
</dbReference>
<evidence type="ECO:0000256" key="6">
    <source>
        <dbReference type="ARBA" id="ARBA00022692"/>
    </source>
</evidence>
<dbReference type="EMBL" id="WEIA01000017">
    <property type="protein sequence ID" value="NLR23642.1"/>
    <property type="molecule type" value="Genomic_DNA"/>
</dbReference>
<keyword evidence="6" id="KW-0812">Transmembrane</keyword>
<gene>
    <name evidence="11" type="ORF">F9Y85_20430</name>
    <name evidence="12" type="ORF">R5H13_09930</name>
</gene>
<keyword evidence="3" id="KW-0813">Transport</keyword>
<comment type="subcellular location">
    <subcellularLocation>
        <location evidence="1">Cell inner membrane</location>
        <topology evidence="1">Single-pass membrane protein</topology>
        <orientation evidence="1">Periplasmic side</orientation>
    </subcellularLocation>
</comment>
<dbReference type="SUPFAM" id="SSF74653">
    <property type="entry name" value="TolA/TonB C-terminal domain"/>
    <property type="match status" value="1"/>
</dbReference>
<evidence type="ECO:0000256" key="5">
    <source>
        <dbReference type="ARBA" id="ARBA00022519"/>
    </source>
</evidence>
<evidence type="ECO:0000256" key="8">
    <source>
        <dbReference type="ARBA" id="ARBA00022989"/>
    </source>
</evidence>
<evidence type="ECO:0000259" key="10">
    <source>
        <dbReference type="PROSITE" id="PS52015"/>
    </source>
</evidence>
<evidence type="ECO:0000256" key="9">
    <source>
        <dbReference type="ARBA" id="ARBA00023136"/>
    </source>
</evidence>
<evidence type="ECO:0000256" key="7">
    <source>
        <dbReference type="ARBA" id="ARBA00022927"/>
    </source>
</evidence>
<evidence type="ECO:0000313" key="12">
    <source>
        <dbReference type="EMBL" id="WOX26990.1"/>
    </source>
</evidence>
<dbReference type="GO" id="GO:0015031">
    <property type="term" value="P:protein transport"/>
    <property type="evidence" value="ECO:0007669"/>
    <property type="project" value="UniProtKB-KW"/>
</dbReference>
<evidence type="ECO:0000313" key="11">
    <source>
        <dbReference type="EMBL" id="NLR23642.1"/>
    </source>
</evidence>
<organism evidence="11 13">
    <name type="scientific">Pseudoalteromonas maricaloris</name>
    <dbReference type="NCBI Taxonomy" id="184924"/>
    <lineage>
        <taxon>Bacteria</taxon>
        <taxon>Pseudomonadati</taxon>
        <taxon>Pseudomonadota</taxon>
        <taxon>Gammaproteobacteria</taxon>
        <taxon>Alteromonadales</taxon>
        <taxon>Pseudoalteromonadaceae</taxon>
        <taxon>Pseudoalteromonas</taxon>
    </lineage>
</organism>
<evidence type="ECO:0000313" key="13">
    <source>
        <dbReference type="Proteomes" id="UP000646877"/>
    </source>
</evidence>
<evidence type="ECO:0000256" key="2">
    <source>
        <dbReference type="ARBA" id="ARBA00006555"/>
    </source>
</evidence>
<evidence type="ECO:0000256" key="3">
    <source>
        <dbReference type="ARBA" id="ARBA00022448"/>
    </source>
</evidence>
<dbReference type="NCBIfam" id="TIGR01352">
    <property type="entry name" value="tonB_Cterm"/>
    <property type="match status" value="1"/>
</dbReference>
<accession>A0A8I2H7S9</accession>
<dbReference type="AlphaFoldDB" id="A0A8I2H7S9"/>
<name>A0A8I2H7S9_9GAMM</name>
<dbReference type="GO" id="GO:0005886">
    <property type="term" value="C:plasma membrane"/>
    <property type="evidence" value="ECO:0007669"/>
    <property type="project" value="UniProtKB-SubCell"/>
</dbReference>
<dbReference type="PROSITE" id="PS52015">
    <property type="entry name" value="TONB_CTD"/>
    <property type="match status" value="1"/>
</dbReference>
<dbReference type="Proteomes" id="UP000646877">
    <property type="component" value="Unassembled WGS sequence"/>
</dbReference>
<dbReference type="EMBL" id="CP137578">
    <property type="protein sequence ID" value="WOX26990.1"/>
    <property type="molecule type" value="Genomic_DNA"/>
</dbReference>
<feature type="domain" description="TonB C-terminal" evidence="10">
    <location>
        <begin position="33"/>
        <end position="130"/>
    </location>
</feature>
<comment type="similarity">
    <text evidence="2">Belongs to the TonB family.</text>
</comment>
<keyword evidence="9" id="KW-0472">Membrane</keyword>
<keyword evidence="8" id="KW-1133">Transmembrane helix</keyword>